<dbReference type="EMBL" id="RFFI01000002">
    <property type="protein sequence ID" value="RMI14307.1"/>
    <property type="molecule type" value="Genomic_DNA"/>
</dbReference>
<evidence type="ECO:0008006" key="3">
    <source>
        <dbReference type="Google" id="ProtNLM"/>
    </source>
</evidence>
<sequence length="244" mass="26519">MSTARTVRERVRGQRDAFVTIDEFRGEPRTAVARELQRLVRRNELVAVRRGLYYRGRQQQWGMTRPSNEQIVTRIAGRKGVGPSVLLAANVLGLSTQIPAVETYAVAGPRPRDFATIRLAGRRGRLARRQHGLSAIEVAALEVLDAWTDVIDVPPHQAMSLLSSAITRGVIDARHLAAGAVDEPASARERLRVLLADAGRPELAASIRRARDTSTREAALAGLAKCSPSAGGVLREAASLATRR</sequence>
<dbReference type="Pfam" id="PF19570">
    <property type="entry name" value="DUF6088"/>
    <property type="match status" value="1"/>
</dbReference>
<dbReference type="AlphaFoldDB" id="A0A3M2JJR0"/>
<proteinExistence type="predicted"/>
<organism evidence="1 2">
    <name type="scientific">Cellulomonas triticagri</name>
    <dbReference type="NCBI Taxonomy" id="2483352"/>
    <lineage>
        <taxon>Bacteria</taxon>
        <taxon>Bacillati</taxon>
        <taxon>Actinomycetota</taxon>
        <taxon>Actinomycetes</taxon>
        <taxon>Micrococcales</taxon>
        <taxon>Cellulomonadaceae</taxon>
        <taxon>Cellulomonas</taxon>
    </lineage>
</organism>
<comment type="caution">
    <text evidence="1">The sequence shown here is derived from an EMBL/GenBank/DDBJ whole genome shotgun (WGS) entry which is preliminary data.</text>
</comment>
<gene>
    <name evidence="1" type="ORF">EBM89_00660</name>
</gene>
<reference evidence="1 2" key="1">
    <citation type="submission" date="2018-10" db="EMBL/GenBank/DDBJ databases">
        <title>Isolation, diversity and antifungal activity of actinobacteria from wheat.</title>
        <authorList>
            <person name="Han C."/>
        </authorList>
    </citation>
    <scope>NUCLEOTIDE SEQUENCE [LARGE SCALE GENOMIC DNA]</scope>
    <source>
        <strain evidence="1 2">NEAU-YY56</strain>
    </source>
</reference>
<evidence type="ECO:0000313" key="2">
    <source>
        <dbReference type="Proteomes" id="UP000269289"/>
    </source>
</evidence>
<accession>A0A3M2JJR0</accession>
<name>A0A3M2JJR0_9CELL</name>
<dbReference type="InterPro" id="IPR045738">
    <property type="entry name" value="DUF6088"/>
</dbReference>
<protein>
    <recommendedName>
        <fullName evidence="3">AbiEi antitoxin C-terminal domain-containing protein</fullName>
    </recommendedName>
</protein>
<dbReference type="OrthoDB" id="5118179at2"/>
<keyword evidence="2" id="KW-1185">Reference proteome</keyword>
<dbReference type="Proteomes" id="UP000269289">
    <property type="component" value="Unassembled WGS sequence"/>
</dbReference>
<evidence type="ECO:0000313" key="1">
    <source>
        <dbReference type="EMBL" id="RMI14307.1"/>
    </source>
</evidence>